<evidence type="ECO:0000256" key="7">
    <source>
        <dbReference type="ARBA" id="ARBA00023054"/>
    </source>
</evidence>
<feature type="domain" description="Kinesin motor" evidence="13">
    <location>
        <begin position="1"/>
        <end position="298"/>
    </location>
</feature>
<dbReference type="GO" id="GO:0005524">
    <property type="term" value="F:ATP binding"/>
    <property type="evidence" value="ECO:0007669"/>
    <property type="project" value="UniProtKB-UniRule"/>
</dbReference>
<evidence type="ECO:0000313" key="15">
    <source>
        <dbReference type="WBParaSite" id="Minc3s00508g13494"/>
    </source>
</evidence>
<dbReference type="FunFam" id="3.40.850.10:FF:000029">
    <property type="entry name" value="Kinesin-like protein KIF17"/>
    <property type="match status" value="1"/>
</dbReference>
<evidence type="ECO:0000256" key="2">
    <source>
        <dbReference type="ARBA" id="ARBA00004245"/>
    </source>
</evidence>
<evidence type="ECO:0000256" key="9">
    <source>
        <dbReference type="ARBA" id="ARBA00023212"/>
    </source>
</evidence>
<evidence type="ECO:0000256" key="4">
    <source>
        <dbReference type="ARBA" id="ARBA00022701"/>
    </source>
</evidence>
<evidence type="ECO:0000256" key="5">
    <source>
        <dbReference type="ARBA" id="ARBA00022741"/>
    </source>
</evidence>
<accession>A0A914LHJ5</accession>
<comment type="subcellular location">
    <subcellularLocation>
        <location evidence="1">Cell projection</location>
        <location evidence="1">Cilium</location>
    </subcellularLocation>
    <subcellularLocation>
        <location evidence="2">Cytoplasm</location>
        <location evidence="2">Cytoskeleton</location>
    </subcellularLocation>
</comment>
<dbReference type="InterPro" id="IPR019821">
    <property type="entry name" value="Kinesin_motor_CS"/>
</dbReference>
<evidence type="ECO:0000256" key="6">
    <source>
        <dbReference type="ARBA" id="ARBA00022840"/>
    </source>
</evidence>
<dbReference type="GO" id="GO:0005874">
    <property type="term" value="C:microtubule"/>
    <property type="evidence" value="ECO:0007669"/>
    <property type="project" value="UniProtKB-KW"/>
</dbReference>
<dbReference type="GO" id="GO:0008017">
    <property type="term" value="F:microtubule binding"/>
    <property type="evidence" value="ECO:0007669"/>
    <property type="project" value="InterPro"/>
</dbReference>
<evidence type="ECO:0000256" key="3">
    <source>
        <dbReference type="ARBA" id="ARBA00022490"/>
    </source>
</evidence>
<dbReference type="SUPFAM" id="SSF52540">
    <property type="entry name" value="P-loop containing nucleoside triphosphate hydrolases"/>
    <property type="match status" value="1"/>
</dbReference>
<dbReference type="PROSITE" id="PS00411">
    <property type="entry name" value="KINESIN_MOTOR_1"/>
    <property type="match status" value="1"/>
</dbReference>
<dbReference type="PRINTS" id="PR00380">
    <property type="entry name" value="KINESINHEAVY"/>
</dbReference>
<evidence type="ECO:0000256" key="12">
    <source>
        <dbReference type="SAM" id="Coils"/>
    </source>
</evidence>
<dbReference type="InterPro" id="IPR027417">
    <property type="entry name" value="P-loop_NTPase"/>
</dbReference>
<dbReference type="InterPro" id="IPR027640">
    <property type="entry name" value="Kinesin-like_fam"/>
</dbReference>
<keyword evidence="3" id="KW-0963">Cytoplasm</keyword>
<evidence type="ECO:0000259" key="13">
    <source>
        <dbReference type="PROSITE" id="PS50067"/>
    </source>
</evidence>
<dbReference type="PANTHER" id="PTHR47969">
    <property type="entry name" value="CHROMOSOME-ASSOCIATED KINESIN KIF4A-RELATED"/>
    <property type="match status" value="1"/>
</dbReference>
<keyword evidence="4 11" id="KW-0493">Microtubule</keyword>
<protein>
    <recommendedName>
        <fullName evidence="11">Kinesin-like protein</fullName>
    </recommendedName>
</protein>
<keyword evidence="7 12" id="KW-0175">Coiled coil</keyword>
<name>A0A914LHJ5_MELIC</name>
<organism evidence="14 15">
    <name type="scientific">Meloidogyne incognita</name>
    <name type="common">Southern root-knot nematode worm</name>
    <name type="synonym">Oxyuris incognita</name>
    <dbReference type="NCBI Taxonomy" id="6306"/>
    <lineage>
        <taxon>Eukaryota</taxon>
        <taxon>Metazoa</taxon>
        <taxon>Ecdysozoa</taxon>
        <taxon>Nematoda</taxon>
        <taxon>Chromadorea</taxon>
        <taxon>Rhabditida</taxon>
        <taxon>Tylenchina</taxon>
        <taxon>Tylenchomorpha</taxon>
        <taxon>Tylenchoidea</taxon>
        <taxon>Meloidogynidae</taxon>
        <taxon>Meloidogyninae</taxon>
        <taxon>Meloidogyne</taxon>
        <taxon>Meloidogyne incognita group</taxon>
    </lineage>
</organism>
<dbReference type="Pfam" id="PF00225">
    <property type="entry name" value="Kinesin"/>
    <property type="match status" value="1"/>
</dbReference>
<comment type="similarity">
    <text evidence="10 11">Belongs to the TRAFAC class myosin-kinesin ATPase superfamily. Kinesin family.</text>
</comment>
<dbReference type="Proteomes" id="UP000887563">
    <property type="component" value="Unplaced"/>
</dbReference>
<keyword evidence="5 10" id="KW-0547">Nucleotide-binding</keyword>
<evidence type="ECO:0000256" key="8">
    <source>
        <dbReference type="ARBA" id="ARBA00023175"/>
    </source>
</evidence>
<dbReference type="WBParaSite" id="Minc3s00508g13494">
    <property type="protein sequence ID" value="Minc3s00508g13494"/>
    <property type="gene ID" value="Minc3s00508g13494"/>
</dbReference>
<dbReference type="GO" id="GO:0003777">
    <property type="term" value="F:microtubule motor activity"/>
    <property type="evidence" value="ECO:0007669"/>
    <property type="project" value="InterPro"/>
</dbReference>
<dbReference type="SMART" id="SM00129">
    <property type="entry name" value="KISc"/>
    <property type="match status" value="1"/>
</dbReference>
<feature type="coiled-coil region" evidence="12">
    <location>
        <begin position="309"/>
        <end position="504"/>
    </location>
</feature>
<evidence type="ECO:0000256" key="11">
    <source>
        <dbReference type="RuleBase" id="RU000394"/>
    </source>
</evidence>
<dbReference type="GO" id="GO:0005929">
    <property type="term" value="C:cilium"/>
    <property type="evidence" value="ECO:0007669"/>
    <property type="project" value="UniProtKB-SubCell"/>
</dbReference>
<keyword evidence="9" id="KW-0206">Cytoskeleton</keyword>
<dbReference type="InterPro" id="IPR036961">
    <property type="entry name" value="Kinesin_motor_dom_sf"/>
</dbReference>
<keyword evidence="14" id="KW-1185">Reference proteome</keyword>
<sequence>MDEALGQCALIDGTNPPKLFTFDSVYYLDATAEQIYNDIVYPLVENVIEGYNGTVFAYGQTGSGKTYSMQGDPQVPVQRGIIPRAFEHIFESIATTEHTKFLVHVSYLEIYNEEIRDLLGDNKKKLEVKEHPEQGVYIAGLGMHICHNVADCESLMQTGFNSRHVGATLMNKDSSRSHSIFTVYVEALSKSGHIRMGKLNLVDLAGSERQAKTGATGERFKEATKINLSLSALGNVISALVDGRSTHIPYRDSKLTRLLQDSLGGNTKTVMIACISPSDNNFDESLSTLRYANRAKNIRNKPRINEDPKDALLREYQAEIERLKRLVQQPQEKPVIQASDEFERERNKLRAEFEIAMRELRSSYENEQKNKEKLQTDLAKLRKEYEKASEEIELAKSKEQSAESAKKRIKQLEQQLVGGEQAGNEALKQKRVRKIKEAETKMQRLAEALEMHKDKEDPLLHVYQNTQEKLDALVKEYNKERLKVQSMEKELEDLSNEFELDRLDYLETIRRQDQQLKLFQQILENTAAIRKESNYANLERVKREAIWDEEGERWTLPELSIRQQALPNSGKREELFIADC</sequence>
<keyword evidence="8 10" id="KW-0505">Motor protein</keyword>
<evidence type="ECO:0000256" key="10">
    <source>
        <dbReference type="PROSITE-ProRule" id="PRU00283"/>
    </source>
</evidence>
<dbReference type="Gene3D" id="3.40.850.10">
    <property type="entry name" value="Kinesin motor domain"/>
    <property type="match status" value="1"/>
</dbReference>
<proteinExistence type="inferred from homology"/>
<dbReference type="InterPro" id="IPR001752">
    <property type="entry name" value="Kinesin_motor_dom"/>
</dbReference>
<dbReference type="AlphaFoldDB" id="A0A914LHJ5"/>
<reference evidence="15" key="1">
    <citation type="submission" date="2022-11" db="UniProtKB">
        <authorList>
            <consortium name="WormBaseParasite"/>
        </authorList>
    </citation>
    <scope>IDENTIFICATION</scope>
</reference>
<dbReference type="GO" id="GO:0007018">
    <property type="term" value="P:microtubule-based movement"/>
    <property type="evidence" value="ECO:0007669"/>
    <property type="project" value="InterPro"/>
</dbReference>
<evidence type="ECO:0000313" key="14">
    <source>
        <dbReference type="Proteomes" id="UP000887563"/>
    </source>
</evidence>
<dbReference type="PROSITE" id="PS50067">
    <property type="entry name" value="KINESIN_MOTOR_2"/>
    <property type="match status" value="1"/>
</dbReference>
<keyword evidence="6 10" id="KW-0067">ATP-binding</keyword>
<feature type="binding site" evidence="10">
    <location>
        <begin position="59"/>
        <end position="66"/>
    </location>
    <ligand>
        <name>ATP</name>
        <dbReference type="ChEBI" id="CHEBI:30616"/>
    </ligand>
</feature>
<evidence type="ECO:0000256" key="1">
    <source>
        <dbReference type="ARBA" id="ARBA00004138"/>
    </source>
</evidence>
<dbReference type="PANTHER" id="PTHR47969:SF21">
    <property type="entry name" value="KINESIN-LIKE PROTEIN"/>
    <property type="match status" value="1"/>
</dbReference>